<sequence length="189" mass="19788">MAVTGVSAAPATVTPTTPCFTVQSGFFSGFTNETVHFGLDEHHQLVKADKGVVKEFKVDFQACPALGGYNPNVPSYLGRIVLQPSSFVSANTCLTIQSPITDAGPWTAQAQKCGDATSPAAAQKWVYGSDFGGTVYWAGSKECGNSDLGAGYEAHNDAAGQPVIVTGTHQLLLTCSPTTDFNQESFSLS</sequence>
<accession>A0A165H7I6</accession>
<dbReference type="Proteomes" id="UP000077266">
    <property type="component" value="Unassembled WGS sequence"/>
</dbReference>
<dbReference type="InParanoid" id="A0A165H7I6"/>
<proteinExistence type="predicted"/>
<evidence type="ECO:0000313" key="2">
    <source>
        <dbReference type="Proteomes" id="UP000077266"/>
    </source>
</evidence>
<gene>
    <name evidence="1" type="ORF">EXIGLDRAFT_837039</name>
</gene>
<reference evidence="1 2" key="1">
    <citation type="journal article" date="2016" name="Mol. Biol. Evol.">
        <title>Comparative Genomics of Early-Diverging Mushroom-Forming Fungi Provides Insights into the Origins of Lignocellulose Decay Capabilities.</title>
        <authorList>
            <person name="Nagy L.G."/>
            <person name="Riley R."/>
            <person name="Tritt A."/>
            <person name="Adam C."/>
            <person name="Daum C."/>
            <person name="Floudas D."/>
            <person name="Sun H."/>
            <person name="Yadav J.S."/>
            <person name="Pangilinan J."/>
            <person name="Larsson K.H."/>
            <person name="Matsuura K."/>
            <person name="Barry K."/>
            <person name="Labutti K."/>
            <person name="Kuo R."/>
            <person name="Ohm R.A."/>
            <person name="Bhattacharya S.S."/>
            <person name="Shirouzu T."/>
            <person name="Yoshinaga Y."/>
            <person name="Martin F.M."/>
            <person name="Grigoriev I.V."/>
            <person name="Hibbett D.S."/>
        </authorList>
    </citation>
    <scope>NUCLEOTIDE SEQUENCE [LARGE SCALE GENOMIC DNA]</scope>
    <source>
        <strain evidence="1 2">HHB12029</strain>
    </source>
</reference>
<dbReference type="EMBL" id="KV426025">
    <property type="protein sequence ID" value="KZV91563.1"/>
    <property type="molecule type" value="Genomic_DNA"/>
</dbReference>
<dbReference type="AlphaFoldDB" id="A0A165H7I6"/>
<evidence type="ECO:0008006" key="3">
    <source>
        <dbReference type="Google" id="ProtNLM"/>
    </source>
</evidence>
<keyword evidence="2" id="KW-1185">Reference proteome</keyword>
<protein>
    <recommendedName>
        <fullName evidence="3">Ricin B lectin domain-containing protein</fullName>
    </recommendedName>
</protein>
<evidence type="ECO:0000313" key="1">
    <source>
        <dbReference type="EMBL" id="KZV91563.1"/>
    </source>
</evidence>
<name>A0A165H7I6_EXIGL</name>
<dbReference type="OrthoDB" id="3144901at2759"/>
<organism evidence="1 2">
    <name type="scientific">Exidia glandulosa HHB12029</name>
    <dbReference type="NCBI Taxonomy" id="1314781"/>
    <lineage>
        <taxon>Eukaryota</taxon>
        <taxon>Fungi</taxon>
        <taxon>Dikarya</taxon>
        <taxon>Basidiomycota</taxon>
        <taxon>Agaricomycotina</taxon>
        <taxon>Agaricomycetes</taxon>
        <taxon>Auriculariales</taxon>
        <taxon>Exidiaceae</taxon>
        <taxon>Exidia</taxon>
    </lineage>
</organism>